<feature type="transmembrane region" description="Helical" evidence="1">
    <location>
        <begin position="7"/>
        <end position="23"/>
    </location>
</feature>
<keyword evidence="1" id="KW-0812">Transmembrane</keyword>
<keyword evidence="1" id="KW-1133">Transmembrane helix</keyword>
<evidence type="ECO:0000313" key="2">
    <source>
        <dbReference type="EMBL" id="HDD53425.1"/>
    </source>
</evidence>
<comment type="caution">
    <text evidence="2">The sequence shown here is derived from an EMBL/GenBank/DDBJ whole genome shotgun (WGS) entry which is preliminary data.</text>
</comment>
<sequence length="64" mass="7284">MKVPKRLIWAFILMYGYAILFWIVEAANPGITKKFVAGAPLPVWYACIIGMLVWNVIIAWIQSS</sequence>
<protein>
    <submittedName>
        <fullName evidence="2">Uncharacterized protein</fullName>
    </submittedName>
</protein>
<dbReference type="EMBL" id="DQWS01000187">
    <property type="protein sequence ID" value="HDD53425.1"/>
    <property type="molecule type" value="Genomic_DNA"/>
</dbReference>
<accession>A0A7C0Y8G9</accession>
<name>A0A7C0Y8G9_9BACT</name>
<organism evidence="2">
    <name type="scientific">Thermosulfidibacter takaii</name>
    <dbReference type="NCBI Taxonomy" id="412593"/>
    <lineage>
        <taxon>Bacteria</taxon>
        <taxon>Pseudomonadati</taxon>
        <taxon>Thermosulfidibacterota</taxon>
        <taxon>Thermosulfidibacteria</taxon>
        <taxon>Thermosulfidibacterales</taxon>
        <taxon>Thermosulfidibacteraceae</taxon>
    </lineage>
</organism>
<gene>
    <name evidence="2" type="ORF">ENF32_05090</name>
</gene>
<keyword evidence="1" id="KW-0472">Membrane</keyword>
<evidence type="ECO:0000256" key="1">
    <source>
        <dbReference type="SAM" id="Phobius"/>
    </source>
</evidence>
<dbReference type="AlphaFoldDB" id="A0A7C0Y8G9"/>
<reference evidence="2" key="1">
    <citation type="journal article" date="2020" name="mSystems">
        <title>Genome- and Community-Level Interaction Insights into Carbon Utilization and Element Cycling Functions of Hydrothermarchaeota in Hydrothermal Sediment.</title>
        <authorList>
            <person name="Zhou Z."/>
            <person name="Liu Y."/>
            <person name="Xu W."/>
            <person name="Pan J."/>
            <person name="Luo Z.H."/>
            <person name="Li M."/>
        </authorList>
    </citation>
    <scope>NUCLEOTIDE SEQUENCE [LARGE SCALE GENOMIC DNA]</scope>
    <source>
        <strain evidence="2">HyVt-115</strain>
    </source>
</reference>
<dbReference type="Proteomes" id="UP000885690">
    <property type="component" value="Unassembled WGS sequence"/>
</dbReference>
<proteinExistence type="predicted"/>
<feature type="transmembrane region" description="Helical" evidence="1">
    <location>
        <begin position="43"/>
        <end position="61"/>
    </location>
</feature>